<dbReference type="Gene3D" id="3.30.360.10">
    <property type="entry name" value="Dihydrodipicolinate Reductase, domain 2"/>
    <property type="match status" value="1"/>
</dbReference>
<gene>
    <name evidence="4" type="primary">iolG_21</name>
    <name evidence="4" type="ORF">CA13_56580</name>
</gene>
<evidence type="ECO:0000256" key="1">
    <source>
        <dbReference type="SAM" id="MobiDB-lite"/>
    </source>
</evidence>
<dbReference type="Proteomes" id="UP000315010">
    <property type="component" value="Unassembled WGS sequence"/>
</dbReference>
<dbReference type="PANTHER" id="PTHR43818">
    <property type="entry name" value="BCDNA.GH03377"/>
    <property type="match status" value="1"/>
</dbReference>
<accession>A0A5C5ZA32</accession>
<dbReference type="Gene3D" id="3.40.50.720">
    <property type="entry name" value="NAD(P)-binding Rossmann-like Domain"/>
    <property type="match status" value="1"/>
</dbReference>
<dbReference type="AlphaFoldDB" id="A0A5C5ZA32"/>
<dbReference type="Pfam" id="PF01408">
    <property type="entry name" value="GFO_IDH_MocA"/>
    <property type="match status" value="1"/>
</dbReference>
<dbReference type="InterPro" id="IPR000683">
    <property type="entry name" value="Gfo/Idh/MocA-like_OxRdtase_N"/>
</dbReference>
<dbReference type="InterPro" id="IPR036291">
    <property type="entry name" value="NAD(P)-bd_dom_sf"/>
</dbReference>
<protein>
    <submittedName>
        <fullName evidence="4">Inositol 2-dehydrogenase</fullName>
        <ecNumber evidence="4">1.1.1.18</ecNumber>
    </submittedName>
</protein>
<evidence type="ECO:0000259" key="2">
    <source>
        <dbReference type="Pfam" id="PF01408"/>
    </source>
</evidence>
<feature type="region of interest" description="Disordered" evidence="1">
    <location>
        <begin position="1"/>
        <end position="31"/>
    </location>
</feature>
<dbReference type="GO" id="GO:0000166">
    <property type="term" value="F:nucleotide binding"/>
    <property type="evidence" value="ECO:0007669"/>
    <property type="project" value="InterPro"/>
</dbReference>
<feature type="compositionally biased region" description="Polar residues" evidence="1">
    <location>
        <begin position="1"/>
        <end position="10"/>
    </location>
</feature>
<dbReference type="OrthoDB" id="9788246at2"/>
<keyword evidence="4" id="KW-0560">Oxidoreductase</keyword>
<feature type="domain" description="Gfo/Idh/MocA-like oxidoreductase N-terminal" evidence="2">
    <location>
        <begin position="73"/>
        <end position="192"/>
    </location>
</feature>
<dbReference type="Pfam" id="PF19051">
    <property type="entry name" value="GFO_IDH_MocA_C2"/>
    <property type="match status" value="1"/>
</dbReference>
<evidence type="ECO:0000313" key="5">
    <source>
        <dbReference type="Proteomes" id="UP000315010"/>
    </source>
</evidence>
<feature type="domain" description="Gfo/Idh/MocA-like oxidoreductase bacterial type C-terminal" evidence="3">
    <location>
        <begin position="232"/>
        <end position="450"/>
    </location>
</feature>
<comment type="caution">
    <text evidence="4">The sequence shown here is derived from an EMBL/GenBank/DDBJ whole genome shotgun (WGS) entry which is preliminary data.</text>
</comment>
<dbReference type="PANTHER" id="PTHR43818:SF5">
    <property type="entry name" value="OXIDOREDUCTASE FAMILY PROTEIN"/>
    <property type="match status" value="1"/>
</dbReference>
<reference evidence="4 5" key="1">
    <citation type="submission" date="2019-02" db="EMBL/GenBank/DDBJ databases">
        <title>Deep-cultivation of Planctomycetes and their phenomic and genomic characterization uncovers novel biology.</title>
        <authorList>
            <person name="Wiegand S."/>
            <person name="Jogler M."/>
            <person name="Boedeker C."/>
            <person name="Pinto D."/>
            <person name="Vollmers J."/>
            <person name="Rivas-Marin E."/>
            <person name="Kohn T."/>
            <person name="Peeters S.H."/>
            <person name="Heuer A."/>
            <person name="Rast P."/>
            <person name="Oberbeckmann S."/>
            <person name="Bunk B."/>
            <person name="Jeske O."/>
            <person name="Meyerdierks A."/>
            <person name="Storesund J.E."/>
            <person name="Kallscheuer N."/>
            <person name="Luecker S."/>
            <person name="Lage O.M."/>
            <person name="Pohl T."/>
            <person name="Merkel B.J."/>
            <person name="Hornburger P."/>
            <person name="Mueller R.-W."/>
            <person name="Bruemmer F."/>
            <person name="Labrenz M."/>
            <person name="Spormann A.M."/>
            <person name="Op Den Camp H."/>
            <person name="Overmann J."/>
            <person name="Amann R."/>
            <person name="Jetten M.S.M."/>
            <person name="Mascher T."/>
            <person name="Medema M.H."/>
            <person name="Devos D.P."/>
            <person name="Kaster A.-K."/>
            <person name="Ovreas L."/>
            <person name="Rohde M."/>
            <person name="Galperin M.Y."/>
            <person name="Jogler C."/>
        </authorList>
    </citation>
    <scope>NUCLEOTIDE SEQUENCE [LARGE SCALE GENOMIC DNA]</scope>
    <source>
        <strain evidence="4 5">CA13</strain>
    </source>
</reference>
<feature type="compositionally biased region" description="Low complexity" evidence="1">
    <location>
        <begin position="11"/>
        <end position="25"/>
    </location>
</feature>
<dbReference type="SUPFAM" id="SSF55347">
    <property type="entry name" value="Glyceraldehyde-3-phosphate dehydrogenase-like, C-terminal domain"/>
    <property type="match status" value="1"/>
</dbReference>
<sequence length="450" mass="49262">MPLKSNTQSISTSPDATAPANTTAPSRRHPRRQFLKSAVVAGSAIAIPHIVSSTALGLGNSVVPSDRIVLGGIGIGNRGSYDLGCFLDQEDVQFVAVCDIKEKQRQAVKNRADLKYGNSDCDTYRDFRELLTRDDIDAVLIATGPNWHCTAASYAARAGKDMYCEKPCTKNISQSLLLAETMRRTGRIFQAGTQRRNLPHFAFACELARTGRLGKLRTIYAHPAGMTTKMSGWVAAEAEPPKEEVDWDMYLGPAAWRPYNKQLLDGFNFEKGGGLTGGGVLEWGSHCVDLCQWAANADNTAPIQYDAPDEKGELVATYADGVKLVIRNDGWLKLGSCPVRFEGDDGWIETGDSGKFVLSSPELLAGREVQEIGGYPATFHVRDFLDSVKTRSQPKANAEAACYSHITCHAANIAAFLNRTVKFDPVENVFIDDAEANRLRSEALREPWRI</sequence>
<dbReference type="InterPro" id="IPR043906">
    <property type="entry name" value="Gfo/Idh/MocA_OxRdtase_bact_C"/>
</dbReference>
<organism evidence="4 5">
    <name type="scientific">Novipirellula herctigrandis</name>
    <dbReference type="NCBI Taxonomy" id="2527986"/>
    <lineage>
        <taxon>Bacteria</taxon>
        <taxon>Pseudomonadati</taxon>
        <taxon>Planctomycetota</taxon>
        <taxon>Planctomycetia</taxon>
        <taxon>Pirellulales</taxon>
        <taxon>Pirellulaceae</taxon>
        <taxon>Novipirellula</taxon>
    </lineage>
</organism>
<dbReference type="SUPFAM" id="SSF51735">
    <property type="entry name" value="NAD(P)-binding Rossmann-fold domains"/>
    <property type="match status" value="1"/>
</dbReference>
<dbReference type="InterPro" id="IPR050463">
    <property type="entry name" value="Gfo/Idh/MocA_oxidrdct_glycsds"/>
</dbReference>
<dbReference type="EC" id="1.1.1.18" evidence="4"/>
<keyword evidence="5" id="KW-1185">Reference proteome</keyword>
<dbReference type="GO" id="GO:0050112">
    <property type="term" value="F:inositol 2-dehydrogenase (NAD+) activity"/>
    <property type="evidence" value="ECO:0007669"/>
    <property type="project" value="UniProtKB-EC"/>
</dbReference>
<name>A0A5C5ZA32_9BACT</name>
<dbReference type="EMBL" id="SJPJ01000001">
    <property type="protein sequence ID" value="TWT84182.1"/>
    <property type="molecule type" value="Genomic_DNA"/>
</dbReference>
<proteinExistence type="predicted"/>
<evidence type="ECO:0000313" key="4">
    <source>
        <dbReference type="EMBL" id="TWT84182.1"/>
    </source>
</evidence>
<evidence type="ECO:0000259" key="3">
    <source>
        <dbReference type="Pfam" id="PF19051"/>
    </source>
</evidence>
<dbReference type="RefSeq" id="WP_146401770.1">
    <property type="nucleotide sequence ID" value="NZ_SJPJ01000001.1"/>
</dbReference>